<evidence type="ECO:0000256" key="3">
    <source>
        <dbReference type="SAM" id="Phobius"/>
    </source>
</evidence>
<dbReference type="Gene3D" id="3.40.30.10">
    <property type="entry name" value="Glutaredoxin"/>
    <property type="match status" value="1"/>
</dbReference>
<dbReference type="PANTHER" id="PTHR15337">
    <property type="entry name" value="ANTERIOR GRADIENT PROTEIN-RELATED"/>
    <property type="match status" value="1"/>
</dbReference>
<evidence type="ECO:0000256" key="1">
    <source>
        <dbReference type="ARBA" id="ARBA00022729"/>
    </source>
</evidence>
<evidence type="ECO:0000256" key="2">
    <source>
        <dbReference type="ARBA" id="ARBA00023284"/>
    </source>
</evidence>
<dbReference type="EMBL" id="NOXX01000178">
    <property type="protein sequence ID" value="OYQ45618.1"/>
    <property type="molecule type" value="Genomic_DNA"/>
</dbReference>
<dbReference type="Pfam" id="PF13098">
    <property type="entry name" value="Thioredoxin_2"/>
    <property type="match status" value="1"/>
</dbReference>
<dbReference type="SUPFAM" id="SSF52833">
    <property type="entry name" value="Thioredoxin-like"/>
    <property type="match status" value="1"/>
</dbReference>
<dbReference type="OrthoDB" id="9811036at2"/>
<dbReference type="PANTHER" id="PTHR15337:SF11">
    <property type="entry name" value="THIOREDOXIN DOMAIN-CONTAINING PROTEIN"/>
    <property type="match status" value="1"/>
</dbReference>
<dbReference type="InterPro" id="IPR036249">
    <property type="entry name" value="Thioredoxin-like_sf"/>
</dbReference>
<keyword evidence="3" id="KW-0472">Membrane</keyword>
<dbReference type="InterPro" id="IPR051099">
    <property type="entry name" value="AGR/TXD"/>
</dbReference>
<reference evidence="5 6" key="1">
    <citation type="submission" date="2017-07" db="EMBL/GenBank/DDBJ databases">
        <title>Flavobacterium cyanobacteriorum sp. nov., isolated from cyanobacterial aggregates in a eutrophic lake.</title>
        <authorList>
            <person name="Cai H."/>
        </authorList>
    </citation>
    <scope>NUCLEOTIDE SEQUENCE [LARGE SCALE GENOMIC DNA]</scope>
    <source>
        <strain evidence="5 6">TH167</strain>
    </source>
</reference>
<dbReference type="InterPro" id="IPR017937">
    <property type="entry name" value="Thioredoxin_CS"/>
</dbReference>
<name>A0A255ZVV1_9FLAO</name>
<dbReference type="PROSITE" id="PS00194">
    <property type="entry name" value="THIOREDOXIN_1"/>
    <property type="match status" value="1"/>
</dbReference>
<dbReference type="InterPro" id="IPR013766">
    <property type="entry name" value="Thioredoxin_domain"/>
</dbReference>
<protein>
    <recommendedName>
        <fullName evidence="4">Thioredoxin domain-containing protein</fullName>
    </recommendedName>
</protein>
<keyword evidence="6" id="KW-1185">Reference proteome</keyword>
<keyword evidence="2" id="KW-0676">Redox-active center</keyword>
<comment type="caution">
    <text evidence="5">The sequence shown here is derived from an EMBL/GenBank/DDBJ whole genome shotgun (WGS) entry which is preliminary data.</text>
</comment>
<evidence type="ECO:0000313" key="6">
    <source>
        <dbReference type="Proteomes" id="UP000216035"/>
    </source>
</evidence>
<keyword evidence="1" id="KW-0732">Signal</keyword>
<feature type="domain" description="Thioredoxin" evidence="4">
    <location>
        <begin position="28"/>
        <end position="156"/>
    </location>
</feature>
<sequence length="156" mass="17814">MLPLKIKFKHMKTLIFTGIIAIVVFGIYSFKKPKAEVTLGNKGIEFFDGNFHQALLKSQELNKPIFLDVYATWCGPCKQLKKTTFKDEAVGNYFNANFINIAIDGETQEGQELIRKYNIRSYPSLLILDSKGEVKTRTTGFQKPYILINFGKRIVP</sequence>
<gene>
    <name evidence="5" type="ORF">CHX27_05720</name>
</gene>
<dbReference type="Proteomes" id="UP000216035">
    <property type="component" value="Unassembled WGS sequence"/>
</dbReference>
<organism evidence="5 6">
    <name type="scientific">Flavobacterium aurantiibacter</name>
    <dbReference type="NCBI Taxonomy" id="2023067"/>
    <lineage>
        <taxon>Bacteria</taxon>
        <taxon>Pseudomonadati</taxon>
        <taxon>Bacteroidota</taxon>
        <taxon>Flavobacteriia</taxon>
        <taxon>Flavobacteriales</taxon>
        <taxon>Flavobacteriaceae</taxon>
        <taxon>Flavobacterium</taxon>
    </lineage>
</organism>
<accession>A0A255ZVV1</accession>
<dbReference type="PROSITE" id="PS51352">
    <property type="entry name" value="THIOREDOXIN_2"/>
    <property type="match status" value="1"/>
</dbReference>
<dbReference type="InterPro" id="IPR012336">
    <property type="entry name" value="Thioredoxin-like_fold"/>
</dbReference>
<evidence type="ECO:0000313" key="5">
    <source>
        <dbReference type="EMBL" id="OYQ45618.1"/>
    </source>
</evidence>
<keyword evidence="3" id="KW-1133">Transmembrane helix</keyword>
<dbReference type="AlphaFoldDB" id="A0A255ZVV1"/>
<feature type="transmembrane region" description="Helical" evidence="3">
    <location>
        <begin position="12"/>
        <end position="30"/>
    </location>
</feature>
<keyword evidence="3" id="KW-0812">Transmembrane</keyword>
<evidence type="ECO:0000259" key="4">
    <source>
        <dbReference type="PROSITE" id="PS51352"/>
    </source>
</evidence>
<proteinExistence type="predicted"/>